<dbReference type="PROSITE" id="PS51833">
    <property type="entry name" value="HDOD"/>
    <property type="match status" value="1"/>
</dbReference>
<accession>A0A1M7R7Q6</accession>
<dbReference type="InterPro" id="IPR014408">
    <property type="entry name" value="dGMP_Pdiesterase_EAL/HD-GYP"/>
</dbReference>
<reference evidence="3 4" key="1">
    <citation type="submission" date="2016-11" db="EMBL/GenBank/DDBJ databases">
        <authorList>
            <person name="Jaros S."/>
            <person name="Januszkiewicz K."/>
            <person name="Wedrychowicz H."/>
        </authorList>
    </citation>
    <scope>NUCLEOTIDE SEQUENCE [LARGE SCALE GENOMIC DNA]</scope>
    <source>
        <strain evidence="3 4">DSM 46144</strain>
    </source>
</reference>
<dbReference type="SMART" id="SM00052">
    <property type="entry name" value="EAL"/>
    <property type="match status" value="1"/>
</dbReference>
<evidence type="ECO:0000313" key="4">
    <source>
        <dbReference type="Proteomes" id="UP000184440"/>
    </source>
</evidence>
<dbReference type="PANTHER" id="PTHR33525">
    <property type="match status" value="1"/>
</dbReference>
<gene>
    <name evidence="3" type="ORF">SAMN05443668_10871</name>
</gene>
<dbReference type="InterPro" id="IPR001633">
    <property type="entry name" value="EAL_dom"/>
</dbReference>
<feature type="domain" description="EAL" evidence="1">
    <location>
        <begin position="1"/>
        <end position="221"/>
    </location>
</feature>
<dbReference type="InterPro" id="IPR052340">
    <property type="entry name" value="RNase_Y/CdgJ"/>
</dbReference>
<dbReference type="Pfam" id="PF08668">
    <property type="entry name" value="HDOD"/>
    <property type="match status" value="1"/>
</dbReference>
<dbReference type="InterPro" id="IPR035919">
    <property type="entry name" value="EAL_sf"/>
</dbReference>
<keyword evidence="4" id="KW-1185">Reference proteome</keyword>
<proteinExistence type="predicted"/>
<dbReference type="EMBL" id="FRCS01000008">
    <property type="protein sequence ID" value="SHN42078.1"/>
    <property type="molecule type" value="Genomic_DNA"/>
</dbReference>
<dbReference type="PROSITE" id="PS50883">
    <property type="entry name" value="EAL"/>
    <property type="match status" value="1"/>
</dbReference>
<protein>
    <submittedName>
        <fullName evidence="3">Diguanylate phosphodiesterase</fullName>
    </submittedName>
</protein>
<dbReference type="SUPFAM" id="SSF141868">
    <property type="entry name" value="EAL domain-like"/>
    <property type="match status" value="1"/>
</dbReference>
<evidence type="ECO:0000313" key="3">
    <source>
        <dbReference type="EMBL" id="SHN42078.1"/>
    </source>
</evidence>
<dbReference type="PANTHER" id="PTHR33525:SF4">
    <property type="entry name" value="CYCLIC DI-GMP PHOSPHODIESTERASE CDGJ"/>
    <property type="match status" value="1"/>
</dbReference>
<organism evidence="3 4">
    <name type="scientific">Cryptosporangium aurantiacum</name>
    <dbReference type="NCBI Taxonomy" id="134849"/>
    <lineage>
        <taxon>Bacteria</taxon>
        <taxon>Bacillati</taxon>
        <taxon>Actinomycetota</taxon>
        <taxon>Actinomycetes</taxon>
        <taxon>Cryptosporangiales</taxon>
        <taxon>Cryptosporangiaceae</taxon>
        <taxon>Cryptosporangium</taxon>
    </lineage>
</organism>
<dbReference type="Gene3D" id="1.10.3210.10">
    <property type="entry name" value="Hypothetical protein af1432"/>
    <property type="match status" value="1"/>
</dbReference>
<dbReference type="PIRSF" id="PIRSF003180">
    <property type="entry name" value="DiGMPpdiest_YuxH"/>
    <property type="match status" value="1"/>
</dbReference>
<dbReference type="STRING" id="134849.SAMN05443668_10871"/>
<name>A0A1M7R7Q6_9ACTN</name>
<dbReference type="InterPro" id="IPR013976">
    <property type="entry name" value="HDOD"/>
</dbReference>
<dbReference type="Gene3D" id="3.20.20.450">
    <property type="entry name" value="EAL domain"/>
    <property type="match status" value="1"/>
</dbReference>
<dbReference type="AlphaFoldDB" id="A0A1M7R7Q6"/>
<dbReference type="SUPFAM" id="SSF109604">
    <property type="entry name" value="HD-domain/PDEase-like"/>
    <property type="match status" value="1"/>
</dbReference>
<dbReference type="RefSeq" id="WP_073260334.1">
    <property type="nucleotide sequence ID" value="NZ_FRCS01000008.1"/>
</dbReference>
<sequence length="417" mass="44601">MQSVPAPPPPVADGTWTTYVARQPIVNRAGRLVAYELLFRDAPGATVATERAAEATSRVLVNTFAEFGLERLVGDRLGFVNLTAEFLVGELPLPFAPGLAVLEVLETVEVNDAVLVGVASLANQGYEIALDDFVWGTSHDRLLPYASYIKFEVAGIDPDVLAERVAIARKRRRGITLLAERLETDDDYQRARDLGFDLFQGYLLGRPEVLSAETLAPSRARQLELLGLLTSPDVDLPTLSAVITADPGLALRILRATNSASVGLKRRIASIQDAVVIMGLERLRQWLAVMIVSDLSQAGEADLSIPMVRGRWCQNLAKQAALPADVGFTVGLLSGVADLLGVDAAELAERIPLTDEVAAALIDQKGELGAVLTAVRAYEAGEMAMATAAKGSLSMAELAKSYLEAIGWQVSTAAAMR</sequence>
<evidence type="ECO:0000259" key="2">
    <source>
        <dbReference type="PROSITE" id="PS51833"/>
    </source>
</evidence>
<dbReference type="Pfam" id="PF00563">
    <property type="entry name" value="EAL"/>
    <property type="match status" value="1"/>
</dbReference>
<evidence type="ECO:0000259" key="1">
    <source>
        <dbReference type="PROSITE" id="PS50883"/>
    </source>
</evidence>
<feature type="domain" description="HDOD" evidence="2">
    <location>
        <begin position="215"/>
        <end position="399"/>
    </location>
</feature>
<dbReference type="Proteomes" id="UP000184440">
    <property type="component" value="Unassembled WGS sequence"/>
</dbReference>